<keyword evidence="8" id="KW-0449">Lipoprotein</keyword>
<keyword evidence="4" id="KW-0336">GPI-anchor</keyword>
<accession>A0A5B7BB98</accession>
<evidence type="ECO:0000256" key="6">
    <source>
        <dbReference type="ARBA" id="ARBA00023157"/>
    </source>
</evidence>
<feature type="chain" id="PRO_5022958534" description="Bifunctional inhibitor/plant lipid transfer protein/seed storage helical domain-containing protein" evidence="9">
    <location>
        <begin position="25"/>
        <end position="190"/>
    </location>
</feature>
<evidence type="ECO:0000256" key="2">
    <source>
        <dbReference type="ARBA" id="ARBA00009748"/>
    </source>
</evidence>
<dbReference type="SUPFAM" id="SSF47699">
    <property type="entry name" value="Bifunctional inhibitor/lipid-transfer protein/seed storage 2S albumin"/>
    <property type="match status" value="1"/>
</dbReference>
<evidence type="ECO:0000313" key="11">
    <source>
        <dbReference type="EMBL" id="MPA65446.1"/>
    </source>
</evidence>
<evidence type="ECO:0000259" key="10">
    <source>
        <dbReference type="SMART" id="SM00499"/>
    </source>
</evidence>
<keyword evidence="6" id="KW-1015">Disulfide bond</keyword>
<feature type="signal peptide" evidence="9">
    <location>
        <begin position="1"/>
        <end position="24"/>
    </location>
</feature>
<organism evidence="11">
    <name type="scientific">Davidia involucrata</name>
    <name type="common">Dove tree</name>
    <dbReference type="NCBI Taxonomy" id="16924"/>
    <lineage>
        <taxon>Eukaryota</taxon>
        <taxon>Viridiplantae</taxon>
        <taxon>Streptophyta</taxon>
        <taxon>Embryophyta</taxon>
        <taxon>Tracheophyta</taxon>
        <taxon>Spermatophyta</taxon>
        <taxon>Magnoliopsida</taxon>
        <taxon>eudicotyledons</taxon>
        <taxon>Gunneridae</taxon>
        <taxon>Pentapetalae</taxon>
        <taxon>asterids</taxon>
        <taxon>Cornales</taxon>
        <taxon>Nyssaceae</taxon>
        <taxon>Davidia</taxon>
    </lineage>
</organism>
<dbReference type="FunFam" id="1.10.110.10:FF:000001">
    <property type="entry name" value="Bifunctional inhibitor/lipid-transfer protein/seed storage 2S albumin superfamily protein"/>
    <property type="match status" value="1"/>
</dbReference>
<gene>
    <name evidence="11" type="ORF">Din_034887</name>
</gene>
<evidence type="ECO:0000256" key="7">
    <source>
        <dbReference type="ARBA" id="ARBA00023180"/>
    </source>
</evidence>
<feature type="domain" description="Bifunctional inhibitor/plant lipid transfer protein/seed storage helical" evidence="10">
    <location>
        <begin position="33"/>
        <end position="110"/>
    </location>
</feature>
<dbReference type="GO" id="GO:0005886">
    <property type="term" value="C:plasma membrane"/>
    <property type="evidence" value="ECO:0007669"/>
    <property type="project" value="UniProtKB-SubCell"/>
</dbReference>
<dbReference type="GO" id="GO:0098552">
    <property type="term" value="C:side of membrane"/>
    <property type="evidence" value="ECO:0007669"/>
    <property type="project" value="UniProtKB-KW"/>
</dbReference>
<evidence type="ECO:0000256" key="4">
    <source>
        <dbReference type="ARBA" id="ARBA00022622"/>
    </source>
</evidence>
<protein>
    <recommendedName>
        <fullName evidence="10">Bifunctional inhibitor/plant lipid transfer protein/seed storage helical domain-containing protein</fullName>
    </recommendedName>
</protein>
<evidence type="ECO:0000256" key="9">
    <source>
        <dbReference type="SAM" id="SignalP"/>
    </source>
</evidence>
<evidence type="ECO:0000256" key="1">
    <source>
        <dbReference type="ARBA" id="ARBA00004609"/>
    </source>
</evidence>
<evidence type="ECO:0000256" key="8">
    <source>
        <dbReference type="ARBA" id="ARBA00023288"/>
    </source>
</evidence>
<evidence type="ECO:0000256" key="3">
    <source>
        <dbReference type="ARBA" id="ARBA00022475"/>
    </source>
</evidence>
<reference evidence="11" key="1">
    <citation type="submission" date="2019-08" db="EMBL/GenBank/DDBJ databases">
        <title>Reference gene set and small RNA set construction with multiple tissues from Davidia involucrata Baill.</title>
        <authorList>
            <person name="Yang H."/>
            <person name="Zhou C."/>
            <person name="Li G."/>
            <person name="Wang J."/>
            <person name="Gao P."/>
            <person name="Wang M."/>
            <person name="Wang R."/>
            <person name="Zhao Y."/>
        </authorList>
    </citation>
    <scope>NUCLEOTIDE SEQUENCE</scope>
    <source>
        <tissue evidence="11">Mixed with DoveR01_LX</tissue>
    </source>
</reference>
<dbReference type="InterPro" id="IPR043325">
    <property type="entry name" value="LTSS"/>
</dbReference>
<comment type="subcellular location">
    <subcellularLocation>
        <location evidence="1">Cell membrane</location>
        <topology evidence="1">Lipid-anchor</topology>
        <topology evidence="1">GPI-anchor</topology>
    </subcellularLocation>
</comment>
<evidence type="ECO:0000256" key="5">
    <source>
        <dbReference type="ARBA" id="ARBA00022729"/>
    </source>
</evidence>
<dbReference type="PANTHER" id="PTHR33044">
    <property type="entry name" value="BIFUNCTIONAL INHIBITOR/LIPID-TRANSFER PROTEIN/SEED STORAGE 2S ALBUMIN SUPERFAMILY PROTEIN-RELATED"/>
    <property type="match status" value="1"/>
</dbReference>
<keyword evidence="7" id="KW-0325">Glycoprotein</keyword>
<sequence>MASKYVTVGLSCMLLLISVGVASSDIDKDKEECADQLVGLADCLPYVGGDAKAPTPDCCTGLKQVVQKSKKCLCVLIKDRNDPSLGIKVNLTLALGLPTICHAPVNISECPSLLHLAPNSPDAKVFAEFTNSTDKGSNGTPAINAKGNSTSNGSISAEIKSDGGRGKRWLEIEMAWGVLITVMFHVLPNL</sequence>
<proteinExistence type="inferred from homology"/>
<dbReference type="CDD" id="cd00010">
    <property type="entry name" value="AAI_LTSS"/>
    <property type="match status" value="1"/>
</dbReference>
<dbReference type="Gene3D" id="1.10.110.10">
    <property type="entry name" value="Plant lipid-transfer and hydrophobic proteins"/>
    <property type="match status" value="1"/>
</dbReference>
<dbReference type="Pfam" id="PF14368">
    <property type="entry name" value="LTP_2"/>
    <property type="match status" value="1"/>
</dbReference>
<keyword evidence="5 9" id="KW-0732">Signal</keyword>
<dbReference type="InterPro" id="IPR016140">
    <property type="entry name" value="Bifunc_inhib/LTP/seed_store"/>
</dbReference>
<dbReference type="SMART" id="SM00499">
    <property type="entry name" value="AAI"/>
    <property type="match status" value="1"/>
</dbReference>
<comment type="similarity">
    <text evidence="2">Belongs to the plant LTP family.</text>
</comment>
<dbReference type="InterPro" id="IPR036312">
    <property type="entry name" value="Bifun_inhib/LTP/seed_sf"/>
</dbReference>
<name>A0A5B7BB98_DAVIN</name>
<keyword evidence="3" id="KW-1003">Cell membrane</keyword>
<dbReference type="AlphaFoldDB" id="A0A5B7BB98"/>
<dbReference type="EMBL" id="GHES01034887">
    <property type="protein sequence ID" value="MPA65446.1"/>
    <property type="molecule type" value="Transcribed_RNA"/>
</dbReference>
<keyword evidence="4" id="KW-0472">Membrane</keyword>